<dbReference type="Pfam" id="PF00496">
    <property type="entry name" value="SBP_bac_5"/>
    <property type="match status" value="1"/>
</dbReference>
<dbReference type="RefSeq" id="WP_343758191.1">
    <property type="nucleotide sequence ID" value="NZ_BAAACG010000001.1"/>
</dbReference>
<comment type="similarity">
    <text evidence="1">Belongs to the bacterial solute-binding protein 5 family.</text>
</comment>
<keyword evidence="7" id="KW-1185">Reference proteome</keyword>
<evidence type="ECO:0000256" key="3">
    <source>
        <dbReference type="ARBA" id="ARBA00022729"/>
    </source>
</evidence>
<accession>A0ABN1J9I1</accession>
<sequence>MKLRKLCILALSATLTATMFSGCANNKKTAETDKKVKAKDSIIYAINTAPSGVFNPLISDSRYDVNVNSILYLPLLNIDKKGNLLPALSEKYEVSKDQKTITYKLNPKAKWHDGKEITAEDVVFTLESLANPKYPGELSGIVSKIKGIDEYNKGDAKTVSGLQAVDKNTVKVELEEVYAPALLQISSIQPIPKHVWEKKPIEKWTEAKDLLTKPIGSNAYKLKEYKEGEFVKFVASEDFFGKKAKTKNFTLKVTNHNTLQAELKNHTVDIANTQDMKKADVEEIKKEGYNVTTYPDYMFQYMGFNLRKPIFKDKKIRQAFMYAIDRKSMLDKLIEGRGMSINTALLPNTWAYPKEGLNEYKYNVEKAKSLMKEAGWNEKNGVLVNKKGEKFDVTLKVPTGSKPREQSALIIQEALKKIGVNVKIETMEFPTLMTQVVKNHEFDLYLMGNTLSSDPDPKAFWSSKAVSDKKGEVGYNIVGYKNSQVDKIIEEGLSTIDRTKRAKTYAKFGKIINEDVPEVFLYLQNNDIAYNKNLKNFKPSTFSEFANIENWVIQE</sequence>
<feature type="signal peptide" evidence="4">
    <location>
        <begin position="1"/>
        <end position="24"/>
    </location>
</feature>
<comment type="caution">
    <text evidence="6">The sequence shown here is derived from an EMBL/GenBank/DDBJ whole genome shotgun (WGS) entry which is preliminary data.</text>
</comment>
<dbReference type="PANTHER" id="PTHR30290:SF9">
    <property type="entry name" value="OLIGOPEPTIDE-BINDING PROTEIN APPA"/>
    <property type="match status" value="1"/>
</dbReference>
<dbReference type="InterPro" id="IPR039424">
    <property type="entry name" value="SBP_5"/>
</dbReference>
<evidence type="ECO:0000256" key="4">
    <source>
        <dbReference type="SAM" id="SignalP"/>
    </source>
</evidence>
<gene>
    <name evidence="6" type="ORF">GCM10008906_03350</name>
</gene>
<dbReference type="Gene3D" id="3.40.190.10">
    <property type="entry name" value="Periplasmic binding protein-like II"/>
    <property type="match status" value="1"/>
</dbReference>
<dbReference type="InterPro" id="IPR000914">
    <property type="entry name" value="SBP_5_dom"/>
</dbReference>
<keyword evidence="3 4" id="KW-0732">Signal</keyword>
<feature type="chain" id="PRO_5047476341" evidence="4">
    <location>
        <begin position="25"/>
        <end position="555"/>
    </location>
</feature>
<dbReference type="Proteomes" id="UP001501510">
    <property type="component" value="Unassembled WGS sequence"/>
</dbReference>
<reference evidence="6 7" key="1">
    <citation type="journal article" date="2019" name="Int. J. Syst. Evol. Microbiol.">
        <title>The Global Catalogue of Microorganisms (GCM) 10K type strain sequencing project: providing services to taxonomists for standard genome sequencing and annotation.</title>
        <authorList>
            <consortium name="The Broad Institute Genomics Platform"/>
            <consortium name="The Broad Institute Genome Sequencing Center for Infectious Disease"/>
            <person name="Wu L."/>
            <person name="Ma J."/>
        </authorList>
    </citation>
    <scope>NUCLEOTIDE SEQUENCE [LARGE SCALE GENOMIC DNA]</scope>
    <source>
        <strain evidence="6 7">JCM 1407</strain>
    </source>
</reference>
<feature type="domain" description="Solute-binding protein family 5" evidence="5">
    <location>
        <begin position="85"/>
        <end position="463"/>
    </location>
</feature>
<dbReference type="PANTHER" id="PTHR30290">
    <property type="entry name" value="PERIPLASMIC BINDING COMPONENT OF ABC TRANSPORTER"/>
    <property type="match status" value="1"/>
</dbReference>
<evidence type="ECO:0000256" key="1">
    <source>
        <dbReference type="ARBA" id="ARBA00005695"/>
    </source>
</evidence>
<evidence type="ECO:0000313" key="6">
    <source>
        <dbReference type="EMBL" id="GAA0732999.1"/>
    </source>
</evidence>
<organism evidence="6 7">
    <name type="scientific">Clostridium oceanicum</name>
    <dbReference type="NCBI Taxonomy" id="1543"/>
    <lineage>
        <taxon>Bacteria</taxon>
        <taxon>Bacillati</taxon>
        <taxon>Bacillota</taxon>
        <taxon>Clostridia</taxon>
        <taxon>Eubacteriales</taxon>
        <taxon>Clostridiaceae</taxon>
        <taxon>Clostridium</taxon>
    </lineage>
</organism>
<protein>
    <submittedName>
        <fullName evidence="6">ABC transporter substrate-binding protein</fullName>
    </submittedName>
</protein>
<dbReference type="EMBL" id="BAAACG010000001">
    <property type="protein sequence ID" value="GAA0732999.1"/>
    <property type="molecule type" value="Genomic_DNA"/>
</dbReference>
<evidence type="ECO:0000313" key="7">
    <source>
        <dbReference type="Proteomes" id="UP001501510"/>
    </source>
</evidence>
<evidence type="ECO:0000256" key="2">
    <source>
        <dbReference type="ARBA" id="ARBA00022448"/>
    </source>
</evidence>
<dbReference type="InterPro" id="IPR030678">
    <property type="entry name" value="Peptide/Ni-bd"/>
</dbReference>
<dbReference type="PIRSF" id="PIRSF002741">
    <property type="entry name" value="MppA"/>
    <property type="match status" value="1"/>
</dbReference>
<dbReference type="PROSITE" id="PS51257">
    <property type="entry name" value="PROKAR_LIPOPROTEIN"/>
    <property type="match status" value="1"/>
</dbReference>
<evidence type="ECO:0000259" key="5">
    <source>
        <dbReference type="Pfam" id="PF00496"/>
    </source>
</evidence>
<dbReference type="Gene3D" id="3.90.76.10">
    <property type="entry name" value="Dipeptide-binding Protein, Domain 1"/>
    <property type="match status" value="1"/>
</dbReference>
<proteinExistence type="inferred from homology"/>
<keyword evidence="2" id="KW-0813">Transport</keyword>
<dbReference type="Gene3D" id="3.10.105.10">
    <property type="entry name" value="Dipeptide-binding Protein, Domain 3"/>
    <property type="match status" value="1"/>
</dbReference>
<dbReference type="SUPFAM" id="SSF53850">
    <property type="entry name" value="Periplasmic binding protein-like II"/>
    <property type="match status" value="1"/>
</dbReference>
<name>A0ABN1J9I1_9CLOT</name>